<gene>
    <name evidence="11" type="primary">allB</name>
    <name evidence="11" type="ORF">CLHUN_25650</name>
</gene>
<dbReference type="Gene3D" id="2.30.40.10">
    <property type="entry name" value="Urease, subunit C, domain 1"/>
    <property type="match status" value="1"/>
</dbReference>
<organism evidence="11 12">
    <name type="scientific">Ruminiclostridium hungatei</name>
    <name type="common">Clostridium hungatei</name>
    <dbReference type="NCBI Taxonomy" id="48256"/>
    <lineage>
        <taxon>Bacteria</taxon>
        <taxon>Bacillati</taxon>
        <taxon>Bacillota</taxon>
        <taxon>Clostridia</taxon>
        <taxon>Eubacteriales</taxon>
        <taxon>Oscillospiraceae</taxon>
        <taxon>Ruminiclostridium</taxon>
    </lineage>
</organism>
<evidence type="ECO:0000256" key="9">
    <source>
        <dbReference type="ARBA" id="ARBA00022833"/>
    </source>
</evidence>
<evidence type="ECO:0000256" key="8">
    <source>
        <dbReference type="ARBA" id="ARBA00022801"/>
    </source>
</evidence>
<dbReference type="GO" id="GO:0004038">
    <property type="term" value="F:allantoinase activity"/>
    <property type="evidence" value="ECO:0007669"/>
    <property type="project" value="UniProtKB-EC"/>
</dbReference>
<comment type="subunit">
    <text evidence="5">Homotetramer.</text>
</comment>
<dbReference type="OrthoDB" id="9765462at2"/>
<comment type="similarity">
    <text evidence="3">Belongs to the metallo-dependent hydrolases superfamily. Hydantoinase/dihydropyrimidinase family.</text>
</comment>
<dbReference type="NCBIfam" id="TIGR00857">
    <property type="entry name" value="pyrC_multi"/>
    <property type="match status" value="1"/>
</dbReference>
<dbReference type="GO" id="GO:0000256">
    <property type="term" value="P:allantoin catabolic process"/>
    <property type="evidence" value="ECO:0007669"/>
    <property type="project" value="InterPro"/>
</dbReference>
<dbReference type="GO" id="GO:0050897">
    <property type="term" value="F:cobalt ion binding"/>
    <property type="evidence" value="ECO:0007669"/>
    <property type="project" value="InterPro"/>
</dbReference>
<dbReference type="InterPro" id="IPR050138">
    <property type="entry name" value="DHOase/Allantoinase_Hydrolase"/>
</dbReference>
<dbReference type="SUPFAM" id="SSF51556">
    <property type="entry name" value="Metallo-dependent hydrolases"/>
    <property type="match status" value="1"/>
</dbReference>
<evidence type="ECO:0000259" key="10">
    <source>
        <dbReference type="Pfam" id="PF01979"/>
    </source>
</evidence>
<dbReference type="GO" id="GO:0005737">
    <property type="term" value="C:cytoplasm"/>
    <property type="evidence" value="ECO:0007669"/>
    <property type="project" value="TreeGrafter"/>
</dbReference>
<dbReference type="EC" id="3.5.2.5" evidence="6"/>
<dbReference type="GO" id="GO:0006145">
    <property type="term" value="P:purine nucleobase catabolic process"/>
    <property type="evidence" value="ECO:0007669"/>
    <property type="project" value="TreeGrafter"/>
</dbReference>
<dbReference type="STRING" id="48256.CLHUN_25650"/>
<name>A0A1V4SJE8_RUMHU</name>
<dbReference type="SUPFAM" id="SSF51338">
    <property type="entry name" value="Composite domain of metallo-dependent hydrolases"/>
    <property type="match status" value="1"/>
</dbReference>
<dbReference type="InterPro" id="IPR011059">
    <property type="entry name" value="Metal-dep_hydrolase_composite"/>
</dbReference>
<protein>
    <recommendedName>
        <fullName evidence="6">allantoinase</fullName>
        <ecNumber evidence="6">3.5.2.5</ecNumber>
    </recommendedName>
</protein>
<feature type="domain" description="Amidohydrolase-related" evidence="10">
    <location>
        <begin position="51"/>
        <end position="434"/>
    </location>
</feature>
<accession>A0A1V4SJE8</accession>
<evidence type="ECO:0000256" key="2">
    <source>
        <dbReference type="ARBA" id="ARBA00004968"/>
    </source>
</evidence>
<comment type="pathway">
    <text evidence="2">Nitrogen metabolism; (S)-allantoin degradation; allantoate from (S)-allantoin: step 1/1.</text>
</comment>
<dbReference type="Proteomes" id="UP000191554">
    <property type="component" value="Unassembled WGS sequence"/>
</dbReference>
<dbReference type="InterPro" id="IPR017593">
    <property type="entry name" value="Allantoinase"/>
</dbReference>
<dbReference type="RefSeq" id="WP_080065012.1">
    <property type="nucleotide sequence ID" value="NZ_MZGX01000016.1"/>
</dbReference>
<keyword evidence="9" id="KW-0862">Zinc</keyword>
<keyword evidence="8 11" id="KW-0378">Hydrolase</keyword>
<evidence type="ECO:0000313" key="11">
    <source>
        <dbReference type="EMBL" id="OPX43626.1"/>
    </source>
</evidence>
<dbReference type="InterPro" id="IPR032466">
    <property type="entry name" value="Metal_Hydrolase"/>
</dbReference>
<dbReference type="PANTHER" id="PTHR43668:SF2">
    <property type="entry name" value="ALLANTOINASE"/>
    <property type="match status" value="1"/>
</dbReference>
<comment type="caution">
    <text evidence="11">The sequence shown here is derived from an EMBL/GenBank/DDBJ whole genome shotgun (WGS) entry which is preliminary data.</text>
</comment>
<dbReference type="Gene3D" id="3.20.20.140">
    <property type="entry name" value="Metal-dependent hydrolases"/>
    <property type="match status" value="1"/>
</dbReference>
<sequence length="452" mass="49655">MYDLLITGAVIVNADGIKKGSIAVKAGKVAGTLKEHETAEAVETLNIEGKYIFPGFIDCHVHFNEPGYTWRENFETGSQAAALGGVTTVVDMPMLNKPAVMDAEAFAGKLALIEGRSAVDFGFWGALINSNMKMKKLEELNKCGVLAFKCFMCDPGEDYTSLNDEEIHSALSILKKFGGLAGFHCEDDEIVRRLTLNKLENGQLSRMDYLESRPVEAELKATKDLIRLAESTGAKVHICHVSHPAVAEEIRLAKRRGIKITSETCLHYLVFNEETLLEKGMLYKCSPPLRKKADSEALWSYVCDGTIDLICSDHSPATEKEKEEGELGAFGAWGGISGVQTTVQGLYHLVVNSRGESPCMVARLMSQRPAEIFSVYGRKGRIQEGFDADFTVIDPQVEWEITAEDLKYKNRISAFTGLKGKGKPVLTVVRGKIVSRQGELTGSSHGRLVTRI</sequence>
<evidence type="ECO:0000256" key="5">
    <source>
        <dbReference type="ARBA" id="ARBA00011881"/>
    </source>
</evidence>
<evidence type="ECO:0000256" key="3">
    <source>
        <dbReference type="ARBA" id="ARBA00008829"/>
    </source>
</evidence>
<evidence type="ECO:0000313" key="12">
    <source>
        <dbReference type="Proteomes" id="UP000191554"/>
    </source>
</evidence>
<reference evidence="11 12" key="1">
    <citation type="submission" date="2017-03" db="EMBL/GenBank/DDBJ databases">
        <title>Genome sequence of Clostridium hungatei DSM 14427.</title>
        <authorList>
            <person name="Poehlein A."/>
            <person name="Daniel R."/>
        </authorList>
    </citation>
    <scope>NUCLEOTIDE SEQUENCE [LARGE SCALE GENOMIC DNA]</scope>
    <source>
        <strain evidence="11 12">DSM 14427</strain>
    </source>
</reference>
<dbReference type="Pfam" id="PF01979">
    <property type="entry name" value="Amidohydro_1"/>
    <property type="match status" value="1"/>
</dbReference>
<dbReference type="FunFam" id="3.20.20.140:FF:000174">
    <property type="entry name" value="Dihydropyrimidinase-related protein 2"/>
    <property type="match status" value="1"/>
</dbReference>
<dbReference type="PANTHER" id="PTHR43668">
    <property type="entry name" value="ALLANTOINASE"/>
    <property type="match status" value="1"/>
</dbReference>
<dbReference type="EMBL" id="MZGX01000016">
    <property type="protein sequence ID" value="OPX43626.1"/>
    <property type="molecule type" value="Genomic_DNA"/>
</dbReference>
<comment type="cofactor">
    <cofactor evidence="1">
        <name>Zn(2+)</name>
        <dbReference type="ChEBI" id="CHEBI:29105"/>
    </cofactor>
</comment>
<proteinExistence type="inferred from homology"/>
<dbReference type="AlphaFoldDB" id="A0A1V4SJE8"/>
<dbReference type="GO" id="GO:0008270">
    <property type="term" value="F:zinc ion binding"/>
    <property type="evidence" value="ECO:0007669"/>
    <property type="project" value="InterPro"/>
</dbReference>
<dbReference type="InterPro" id="IPR006680">
    <property type="entry name" value="Amidohydro-rel"/>
</dbReference>
<evidence type="ECO:0000256" key="7">
    <source>
        <dbReference type="ARBA" id="ARBA00022723"/>
    </source>
</evidence>
<dbReference type="NCBIfam" id="TIGR03178">
    <property type="entry name" value="allantoinase"/>
    <property type="match status" value="1"/>
</dbReference>
<evidence type="ECO:0000256" key="4">
    <source>
        <dbReference type="ARBA" id="ARBA00010368"/>
    </source>
</evidence>
<comment type="similarity">
    <text evidence="4">Belongs to the metallo-dependent hydrolases superfamily. Allantoinase family.</text>
</comment>
<evidence type="ECO:0000256" key="1">
    <source>
        <dbReference type="ARBA" id="ARBA00001947"/>
    </source>
</evidence>
<evidence type="ECO:0000256" key="6">
    <source>
        <dbReference type="ARBA" id="ARBA00012863"/>
    </source>
</evidence>
<keyword evidence="12" id="KW-1185">Reference proteome</keyword>
<keyword evidence="7" id="KW-0479">Metal-binding</keyword>